<name>A0A5R9GTV3_9PROT</name>
<dbReference type="EMBL" id="VBRY01000005">
    <property type="protein sequence ID" value="TLS67657.1"/>
    <property type="molecule type" value="Genomic_DNA"/>
</dbReference>
<dbReference type="RefSeq" id="WP_138239090.1">
    <property type="nucleotide sequence ID" value="NZ_VBRY01000005.1"/>
</dbReference>
<reference evidence="3 4" key="1">
    <citation type="journal article" date="2019" name="Appl. Environ. Microbiol.">
        <title>Environmental Evidence and Genomic Insight of Iron-oxidizing Bacteria Preference Towards More Corrosion Resistant Stainless Steel at Higher Salinities.</title>
        <authorList>
            <person name="Garrison C.E."/>
            <person name="Price K.A."/>
            <person name="Field E.K."/>
        </authorList>
    </citation>
    <scope>NUCLEOTIDE SEQUENCE [LARGE SCALE GENOMIC DNA]</scope>
    <source>
        <strain evidence="3 4">P3</strain>
    </source>
</reference>
<dbReference type="Proteomes" id="UP000306585">
    <property type="component" value="Unassembled WGS sequence"/>
</dbReference>
<gene>
    <name evidence="3" type="ORF">FEF65_07010</name>
</gene>
<proteinExistence type="predicted"/>
<keyword evidence="4" id="KW-1185">Reference proteome</keyword>
<sequence length="220" mass="24326">MNQNGSDKSVNDVEQEILLKTEMEELKRDMRSAQWQDWAKKNQQSLVVASLLLAGGLVAGGMWLEHSRSQQAAAATLYQQAVNEEDKAKKSAYFNSLVSGFSSSSYAALAQMQLAVVDAGHAEEHLKALEHHPAAMDEWKWQARLDLASMKIEAGDNAAAATLLQEPVGKEYQQLRYYLLASIAKDADEKKQQLQKALDAASPDEQLKQKIQKQLALLAS</sequence>
<feature type="domain" description="Ancillary SecYEG translocon subunit/Cell division coordinator CpoB TPR" evidence="2">
    <location>
        <begin position="37"/>
        <end position="216"/>
    </location>
</feature>
<evidence type="ECO:0000259" key="2">
    <source>
        <dbReference type="Pfam" id="PF09976"/>
    </source>
</evidence>
<evidence type="ECO:0000256" key="1">
    <source>
        <dbReference type="SAM" id="Phobius"/>
    </source>
</evidence>
<keyword evidence="1" id="KW-0812">Transmembrane</keyword>
<dbReference type="AlphaFoldDB" id="A0A5R9GTV3"/>
<evidence type="ECO:0000313" key="3">
    <source>
        <dbReference type="EMBL" id="TLS67657.1"/>
    </source>
</evidence>
<feature type="transmembrane region" description="Helical" evidence="1">
    <location>
        <begin position="46"/>
        <end position="64"/>
    </location>
</feature>
<organism evidence="3 4">
    <name type="scientific">Mariprofundus erugo</name>
    <dbReference type="NCBI Taxonomy" id="2528639"/>
    <lineage>
        <taxon>Bacteria</taxon>
        <taxon>Pseudomonadati</taxon>
        <taxon>Pseudomonadota</taxon>
        <taxon>Candidatius Mariprofundia</taxon>
        <taxon>Mariprofundales</taxon>
        <taxon>Mariprofundaceae</taxon>
        <taxon>Mariprofundus</taxon>
    </lineage>
</organism>
<keyword evidence="1" id="KW-0472">Membrane</keyword>
<evidence type="ECO:0000313" key="4">
    <source>
        <dbReference type="Proteomes" id="UP000306585"/>
    </source>
</evidence>
<dbReference type="Pfam" id="PF09976">
    <property type="entry name" value="TPR_21"/>
    <property type="match status" value="1"/>
</dbReference>
<accession>A0A5R9GTV3</accession>
<keyword evidence="1" id="KW-1133">Transmembrane helix</keyword>
<protein>
    <submittedName>
        <fullName evidence="3">Tetratricopeptide repeat protein</fullName>
    </submittedName>
</protein>
<comment type="caution">
    <text evidence="3">The sequence shown here is derived from an EMBL/GenBank/DDBJ whole genome shotgun (WGS) entry which is preliminary data.</text>
</comment>
<dbReference type="InterPro" id="IPR018704">
    <property type="entry name" value="SecYEG/CpoB_TPR"/>
</dbReference>